<evidence type="ECO:0000256" key="4">
    <source>
        <dbReference type="ARBA" id="ARBA00022989"/>
    </source>
</evidence>
<dbReference type="InterPro" id="IPR001727">
    <property type="entry name" value="GDT1-like"/>
</dbReference>
<evidence type="ECO:0000313" key="7">
    <source>
        <dbReference type="EMBL" id="MBD9363638.1"/>
    </source>
</evidence>
<feature type="transmembrane region" description="Helical" evidence="6">
    <location>
        <begin position="153"/>
        <end position="173"/>
    </location>
</feature>
<feature type="transmembrane region" description="Helical" evidence="6">
    <location>
        <begin position="84"/>
        <end position="103"/>
    </location>
</feature>
<dbReference type="RefSeq" id="WP_192396292.1">
    <property type="nucleotide sequence ID" value="NZ_CAJHIU010000003.1"/>
</dbReference>
<protein>
    <recommendedName>
        <fullName evidence="6">GDT1 family protein</fullName>
    </recommendedName>
</protein>
<dbReference type="PANTHER" id="PTHR12608">
    <property type="entry name" value="TRANSMEMBRANE PROTEIN HTP-1 RELATED"/>
    <property type="match status" value="1"/>
</dbReference>
<dbReference type="Proteomes" id="UP000641152">
    <property type="component" value="Unassembled WGS sequence"/>
</dbReference>
<keyword evidence="5 6" id="KW-0472">Membrane</keyword>
<dbReference type="PANTHER" id="PTHR12608:SF1">
    <property type="entry name" value="TRANSMEMBRANE PROTEIN 165"/>
    <property type="match status" value="1"/>
</dbReference>
<keyword evidence="3 6" id="KW-0812">Transmembrane</keyword>
<evidence type="ECO:0000256" key="5">
    <source>
        <dbReference type="ARBA" id="ARBA00023136"/>
    </source>
</evidence>
<proteinExistence type="inferred from homology"/>
<evidence type="ECO:0000256" key="1">
    <source>
        <dbReference type="ARBA" id="ARBA00004141"/>
    </source>
</evidence>
<reference evidence="7 8" key="1">
    <citation type="submission" date="2020-09" db="EMBL/GenBank/DDBJ databases">
        <title>Methylomonas albis sp. nov. and Methylomonas fluvii sp. nov.: Two cold-adapted methanotrophs from the River Elbe and an amended description of Methylovulum psychrotolerans strain Eb1.</title>
        <authorList>
            <person name="Bussmann I.K."/>
            <person name="Klings K.-W."/>
            <person name="Warnstedt J."/>
            <person name="Hoppert M."/>
            <person name="Saborowski A."/>
            <person name="Horn F."/>
            <person name="Liebner S."/>
        </authorList>
    </citation>
    <scope>NUCLEOTIDE SEQUENCE [LARGE SCALE GENOMIC DNA]</scope>
    <source>
        <strain evidence="7 8">EbB</strain>
    </source>
</reference>
<evidence type="ECO:0000256" key="2">
    <source>
        <dbReference type="ARBA" id="ARBA00009190"/>
    </source>
</evidence>
<feature type="transmembrane region" description="Helical" evidence="6">
    <location>
        <begin position="185"/>
        <end position="206"/>
    </location>
</feature>
<name>A0ABR9DMQ4_9GAMM</name>
<keyword evidence="4 6" id="KW-1133">Transmembrane helix</keyword>
<comment type="caution">
    <text evidence="7">The sequence shown here is derived from an EMBL/GenBank/DDBJ whole genome shotgun (WGS) entry which is preliminary data.</text>
</comment>
<comment type="subcellular location">
    <subcellularLocation>
        <location evidence="1 6">Membrane</location>
        <topology evidence="1 6">Multi-pass membrane protein</topology>
    </subcellularLocation>
</comment>
<accession>A0ABR9DMQ4</accession>
<comment type="caution">
    <text evidence="6">Lacks conserved residue(s) required for the propagation of feature annotation.</text>
</comment>
<comment type="similarity">
    <text evidence="2 6">Belongs to the GDT1 family.</text>
</comment>
<sequence length="218" mass="22879">MEYLTAFITQISALNFTELLATGGTSFALIAAAEIGDKSQLVCMTLASKHRPAPVLLGAIAAFALLNTLAVVFGAAIATWLPEYLVAATVALLFAAFGLHALLNHDEDDDDEEIVEKSGHGIFFTTFLLITVAEFGDKTQLAVVAFSSTAQPIAVWLGSTLALALTSALGVLAGRTVLQKIPLSLLHKASGVFFLILSAIAAYKAYESLLTAGLLPQL</sequence>
<dbReference type="EMBL" id="JACXST010000003">
    <property type="protein sequence ID" value="MBD9363638.1"/>
    <property type="molecule type" value="Genomic_DNA"/>
</dbReference>
<feature type="transmembrane region" description="Helical" evidence="6">
    <location>
        <begin position="56"/>
        <end position="77"/>
    </location>
</feature>
<evidence type="ECO:0000256" key="3">
    <source>
        <dbReference type="ARBA" id="ARBA00022692"/>
    </source>
</evidence>
<organism evidence="7 8">
    <name type="scientific">Methylomonas fluvii</name>
    <dbReference type="NCBI Taxonomy" id="1854564"/>
    <lineage>
        <taxon>Bacteria</taxon>
        <taxon>Pseudomonadati</taxon>
        <taxon>Pseudomonadota</taxon>
        <taxon>Gammaproteobacteria</taxon>
        <taxon>Methylococcales</taxon>
        <taxon>Methylococcaceae</taxon>
        <taxon>Methylomonas</taxon>
    </lineage>
</organism>
<dbReference type="Pfam" id="PF01169">
    <property type="entry name" value="GDT1"/>
    <property type="match status" value="2"/>
</dbReference>
<keyword evidence="8" id="KW-1185">Reference proteome</keyword>
<gene>
    <name evidence="7" type="ORF">EBB_24750</name>
</gene>
<evidence type="ECO:0000313" key="8">
    <source>
        <dbReference type="Proteomes" id="UP000641152"/>
    </source>
</evidence>
<evidence type="ECO:0000256" key="6">
    <source>
        <dbReference type="RuleBase" id="RU365102"/>
    </source>
</evidence>